<keyword evidence="7" id="KW-1185">Reference proteome</keyword>
<comment type="cofactor">
    <cofactor evidence="1">
        <name>pyridoxal 5'-phosphate</name>
        <dbReference type="ChEBI" id="CHEBI:597326"/>
    </cofactor>
</comment>
<dbReference type="NCBIfam" id="TIGR01265">
    <property type="entry name" value="tyr_nico_aTase"/>
    <property type="match status" value="1"/>
</dbReference>
<evidence type="ECO:0000256" key="1">
    <source>
        <dbReference type="ARBA" id="ARBA00001933"/>
    </source>
</evidence>
<dbReference type="EMBL" id="JAMZMK010006158">
    <property type="protein sequence ID" value="KAI7750395.1"/>
    <property type="molecule type" value="Genomic_DNA"/>
</dbReference>
<name>A0AAD5D1R3_AMBAR</name>
<evidence type="ECO:0000259" key="5">
    <source>
        <dbReference type="Pfam" id="PF00155"/>
    </source>
</evidence>
<dbReference type="InterPro" id="IPR015422">
    <property type="entry name" value="PyrdxlP-dep_Trfase_small"/>
</dbReference>
<dbReference type="CDD" id="cd00609">
    <property type="entry name" value="AAT_like"/>
    <property type="match status" value="1"/>
</dbReference>
<dbReference type="GO" id="GO:0004838">
    <property type="term" value="F:L-tyrosine-2-oxoglutarate transaminase activity"/>
    <property type="evidence" value="ECO:0007669"/>
    <property type="project" value="TreeGrafter"/>
</dbReference>
<dbReference type="PANTHER" id="PTHR45744">
    <property type="entry name" value="TYROSINE AMINOTRANSFERASE"/>
    <property type="match status" value="1"/>
</dbReference>
<dbReference type="InterPro" id="IPR015421">
    <property type="entry name" value="PyrdxlP-dep_Trfase_major"/>
</dbReference>
<dbReference type="InterPro" id="IPR004839">
    <property type="entry name" value="Aminotransferase_I/II_large"/>
</dbReference>
<organism evidence="6 7">
    <name type="scientific">Ambrosia artemisiifolia</name>
    <name type="common">Common ragweed</name>
    <dbReference type="NCBI Taxonomy" id="4212"/>
    <lineage>
        <taxon>Eukaryota</taxon>
        <taxon>Viridiplantae</taxon>
        <taxon>Streptophyta</taxon>
        <taxon>Embryophyta</taxon>
        <taxon>Tracheophyta</taxon>
        <taxon>Spermatophyta</taxon>
        <taxon>Magnoliopsida</taxon>
        <taxon>eudicotyledons</taxon>
        <taxon>Gunneridae</taxon>
        <taxon>Pentapetalae</taxon>
        <taxon>asterids</taxon>
        <taxon>campanulids</taxon>
        <taxon>Asterales</taxon>
        <taxon>Asteraceae</taxon>
        <taxon>Asteroideae</taxon>
        <taxon>Heliantheae alliance</taxon>
        <taxon>Heliantheae</taxon>
        <taxon>Ambrosia</taxon>
    </lineage>
</organism>
<feature type="domain" description="Aminotransferase class I/classII large" evidence="5">
    <location>
        <begin position="65"/>
        <end position="255"/>
    </location>
</feature>
<reference evidence="6" key="1">
    <citation type="submission" date="2022-06" db="EMBL/GenBank/DDBJ databases">
        <title>Uncovering the hologenomic basis of an extraordinary plant invasion.</title>
        <authorList>
            <person name="Bieker V.C."/>
            <person name="Martin M.D."/>
            <person name="Gilbert T."/>
            <person name="Hodgins K."/>
            <person name="Battlay P."/>
            <person name="Petersen B."/>
            <person name="Wilson J."/>
        </authorList>
    </citation>
    <scope>NUCLEOTIDE SEQUENCE</scope>
    <source>
        <strain evidence="6">AA19_3_7</strain>
        <tissue evidence="6">Leaf</tissue>
    </source>
</reference>
<dbReference type="GO" id="GO:0030170">
    <property type="term" value="F:pyridoxal phosphate binding"/>
    <property type="evidence" value="ECO:0007669"/>
    <property type="project" value="InterPro"/>
</dbReference>
<sequence length="314" mass="34891">EPTKETRRDVKDSCNESSRRDQTLSNHAQMSWKTSMNMEAPTNVTIKGILATLMATIDEEKKHMLISLGMGDPTAYSCFTTNTAVQDSVIQTLESLKFNGYSPTVGLLQTRKAIAEYLSVNLPYKLLEDDVYITAGCTQAIEVAISILARPNANILVPRPGFPIYELCAAFRNVEIRHFDLLPEKGWEVDLEAVDALTDQNTVAIVIINPGNPCGNVYSYQHLKKIAETAKKHKILVIADEVYGHLAFGENPFVPMGVFGSMVPVLTLGLTVGLKNWVRITFAAEPSSLEEALDRIKSFYHRHSHQQNVQTNPL</sequence>
<proteinExistence type="inferred from homology"/>
<comment type="similarity">
    <text evidence="2">Belongs to the class-I pyridoxal-phosphate-dependent aminotransferase family.</text>
</comment>
<dbReference type="Gene3D" id="3.40.640.10">
    <property type="entry name" value="Type I PLP-dependent aspartate aminotransferase-like (Major domain)"/>
    <property type="match status" value="1"/>
</dbReference>
<evidence type="ECO:0000313" key="7">
    <source>
        <dbReference type="Proteomes" id="UP001206925"/>
    </source>
</evidence>
<dbReference type="PANTHER" id="PTHR45744:SF34">
    <property type="entry name" value="AMINOTRANSFERASE, CLASS I_CLASSII, TYROSINE_NICOTIANAMINE AMINOTRANSFERASE"/>
    <property type="match status" value="1"/>
</dbReference>
<dbReference type="InterPro" id="IPR005958">
    <property type="entry name" value="TyrNic_aminoTrfase"/>
</dbReference>
<feature type="non-terminal residue" evidence="6">
    <location>
        <position position="1"/>
    </location>
</feature>
<feature type="compositionally biased region" description="Basic and acidic residues" evidence="4">
    <location>
        <begin position="1"/>
        <end position="22"/>
    </location>
</feature>
<evidence type="ECO:0000256" key="4">
    <source>
        <dbReference type="SAM" id="MobiDB-lite"/>
    </source>
</evidence>
<dbReference type="AlphaFoldDB" id="A0AAD5D1R3"/>
<keyword evidence="3" id="KW-0663">Pyridoxal phosphate</keyword>
<dbReference type="InterPro" id="IPR015424">
    <property type="entry name" value="PyrdxlP-dep_Trfase"/>
</dbReference>
<protein>
    <recommendedName>
        <fullName evidence="5">Aminotransferase class I/classII large domain-containing protein</fullName>
    </recommendedName>
</protein>
<dbReference type="GO" id="GO:0006572">
    <property type="term" value="P:L-tyrosine catabolic process"/>
    <property type="evidence" value="ECO:0007669"/>
    <property type="project" value="TreeGrafter"/>
</dbReference>
<evidence type="ECO:0000313" key="6">
    <source>
        <dbReference type="EMBL" id="KAI7750395.1"/>
    </source>
</evidence>
<evidence type="ECO:0000256" key="3">
    <source>
        <dbReference type="ARBA" id="ARBA00022898"/>
    </source>
</evidence>
<gene>
    <name evidence="6" type="ORF">M8C21_013412</name>
</gene>
<evidence type="ECO:0000256" key="2">
    <source>
        <dbReference type="ARBA" id="ARBA00007441"/>
    </source>
</evidence>
<comment type="caution">
    <text evidence="6">The sequence shown here is derived from an EMBL/GenBank/DDBJ whole genome shotgun (WGS) entry which is preliminary data.</text>
</comment>
<dbReference type="Proteomes" id="UP001206925">
    <property type="component" value="Unassembled WGS sequence"/>
</dbReference>
<dbReference type="Pfam" id="PF00155">
    <property type="entry name" value="Aminotran_1_2"/>
    <property type="match status" value="1"/>
</dbReference>
<feature type="compositionally biased region" description="Polar residues" evidence="4">
    <location>
        <begin position="23"/>
        <end position="32"/>
    </location>
</feature>
<dbReference type="SUPFAM" id="SSF53383">
    <property type="entry name" value="PLP-dependent transferases"/>
    <property type="match status" value="1"/>
</dbReference>
<dbReference type="Gene3D" id="3.90.1150.10">
    <property type="entry name" value="Aspartate Aminotransferase, domain 1"/>
    <property type="match status" value="2"/>
</dbReference>
<feature type="region of interest" description="Disordered" evidence="4">
    <location>
        <begin position="1"/>
        <end position="32"/>
    </location>
</feature>
<accession>A0AAD5D1R3</accession>